<keyword evidence="7" id="KW-0539">Nucleus</keyword>
<dbReference type="STRING" id="3218.A0A2K1KHI1"/>
<dbReference type="EC" id="2.1.1.37" evidence="2"/>
<dbReference type="Pfam" id="PF01426">
    <property type="entry name" value="BAH"/>
    <property type="match status" value="1"/>
</dbReference>
<dbReference type="OrthoDB" id="5376140at2759"/>
<organism evidence="13">
    <name type="scientific">Physcomitrium patens</name>
    <name type="common">Spreading-leaved earth moss</name>
    <name type="synonym">Physcomitrella patens</name>
    <dbReference type="NCBI Taxonomy" id="3218"/>
    <lineage>
        <taxon>Eukaryota</taxon>
        <taxon>Viridiplantae</taxon>
        <taxon>Streptophyta</taxon>
        <taxon>Embryophyta</taxon>
        <taxon>Bryophyta</taxon>
        <taxon>Bryophytina</taxon>
        <taxon>Bryopsida</taxon>
        <taxon>Funariidae</taxon>
        <taxon>Funariales</taxon>
        <taxon>Funariaceae</taxon>
        <taxon>Physcomitrium</taxon>
    </lineage>
</organism>
<feature type="domain" description="BAH" evidence="12">
    <location>
        <begin position="180"/>
        <end position="298"/>
    </location>
</feature>
<dbReference type="GO" id="GO:0003886">
    <property type="term" value="F:DNA (cytosine-5-)-methyltransferase activity"/>
    <property type="evidence" value="ECO:0000318"/>
    <property type="project" value="GO_Central"/>
</dbReference>
<dbReference type="Pfam" id="PF00145">
    <property type="entry name" value="DNA_methylase"/>
    <property type="match status" value="1"/>
</dbReference>
<dbReference type="EnsemblPlants" id="Pp3c6_28720V3.1">
    <property type="protein sequence ID" value="Pp3c6_28720V3.1"/>
    <property type="gene ID" value="Pp3c6_28720"/>
</dbReference>
<dbReference type="GO" id="GO:0044027">
    <property type="term" value="P:negative regulation of gene expression via chromosomal CpG island methylation"/>
    <property type="evidence" value="ECO:0000318"/>
    <property type="project" value="GO_Central"/>
</dbReference>
<evidence type="ECO:0000256" key="10">
    <source>
        <dbReference type="SAM" id="MobiDB-lite"/>
    </source>
</evidence>
<sequence>MSGLVRGRPVRRDGSGTDTVAKSGAKETLAIVDLDDVPDEAFAASDAKRKKTPSRTSAKKQKVSAGVGGSKKKQAPKVPNVAKTVGEEEDEDSSMLCDDGDDAAAAEEVVGAELDKDDVDCSFIESSRIPSHVAKKDYPHRYADSLQADGNKSKRYRTQTVEEQPLAVIAHYRQAEVEGKLYKLGDCVHVHSGLEDPFIGRITEFYEKEDKSPWFHAQWFFRSYDTLMGKEGRNHDPKKIYYSEVADENELHVIVGKVSVIRIASKDRSDRSPIKTPACDYYFDKGYMFQYGTFYTLPKDLPEPPGLAQAENKFHITENTIASKSGSKSTESDNSCSDSNDKKDFYLLDLYCGCGAMSTGICLGMNLAGINLVTKWAVDLNEFACMSLKYNHPETTVRNEAAEDYLQLLKEWKKLCEKYPVGCVVQEDSEEDEDGDDDPAAGEYEVERLLGIRWVGEVSEKDKEVMEQVDDVVDNEEVPTAKTPKTPKTPKKEKIEKDAEVPLTKGLEFKVRWKGYAPEDDTWEPAASLDHCPERVKEFVLEGRRQKLLPLPGDCDVICGGPPCQGASGFNRFRNRVDPLADPRNKQMVVYMDIVDFLRPRFFIMENVVDILKFCDGILGRYALARAVGMNYQSKVGIMVAGCYGMPQFRARCFLWGAASDEILPPYPMPTHKVIVRGGFPQKWERCLVAYEENKQPEWLQLPLVLKDALSDLPAVGNDQSKDDISYDEEPQCDFQHFLRLPKKGTGGLGSLGPQQKKKAILPDHRPLCLNADDYERVKQIPKKKGANFRDLKGIIIKADGVTVDVVREPRELLKSGKPLVPDYAISFIRGRSFKPFGRLWWDETVPTVVTRAEPHNQIILHPEQDRVLTIRENARLQGFSDYYKLFGPIKQRYMQVGNAVAVPVATALGYVLGQSFLRKVSHQQETLELPRHFPYCLTIDP</sequence>
<comment type="similarity">
    <text evidence="9">Belongs to the class I-like SAM-binding methyltransferase superfamily. C5-methyltransferase family.</text>
</comment>
<proteinExistence type="inferred from homology"/>
<comment type="catalytic activity">
    <reaction evidence="8">
        <text>a 2'-deoxycytidine in DNA + S-adenosyl-L-methionine = a 5-methyl-2'-deoxycytidine in DNA + S-adenosyl-L-homocysteine + H(+)</text>
        <dbReference type="Rhea" id="RHEA:13681"/>
        <dbReference type="Rhea" id="RHEA-COMP:11369"/>
        <dbReference type="Rhea" id="RHEA-COMP:11370"/>
        <dbReference type="ChEBI" id="CHEBI:15378"/>
        <dbReference type="ChEBI" id="CHEBI:57856"/>
        <dbReference type="ChEBI" id="CHEBI:59789"/>
        <dbReference type="ChEBI" id="CHEBI:85452"/>
        <dbReference type="ChEBI" id="CHEBI:85454"/>
        <dbReference type="EC" id="2.1.1.37"/>
    </reaction>
</comment>
<feature type="active site" evidence="9">
    <location>
        <position position="564"/>
    </location>
</feature>
<dbReference type="SMART" id="SM00439">
    <property type="entry name" value="BAH"/>
    <property type="match status" value="1"/>
</dbReference>
<dbReference type="GO" id="GO:0005634">
    <property type="term" value="C:nucleus"/>
    <property type="evidence" value="ECO:0000318"/>
    <property type="project" value="GO_Central"/>
</dbReference>
<dbReference type="PROSITE" id="PS00598">
    <property type="entry name" value="CHROMO_1"/>
    <property type="match status" value="1"/>
</dbReference>
<dbReference type="PRINTS" id="PR00105">
    <property type="entry name" value="C5METTRFRASE"/>
</dbReference>
<dbReference type="PANTHER" id="PTHR10629:SF50">
    <property type="entry name" value="DNA (CYTOSINE-5)-METHYLTRANSFERASE CMT3"/>
    <property type="match status" value="1"/>
</dbReference>
<dbReference type="InterPro" id="IPR001525">
    <property type="entry name" value="C5_MeTfrase"/>
</dbReference>
<evidence type="ECO:0000313" key="15">
    <source>
        <dbReference type="Proteomes" id="UP000006727"/>
    </source>
</evidence>
<dbReference type="PaxDb" id="3218-PP1S117_71V6.1"/>
<reference evidence="14" key="3">
    <citation type="submission" date="2020-12" db="UniProtKB">
        <authorList>
            <consortium name="EnsemblPlants"/>
        </authorList>
    </citation>
    <scope>IDENTIFICATION</scope>
</reference>
<evidence type="ECO:0000256" key="1">
    <source>
        <dbReference type="ARBA" id="ARBA00004123"/>
    </source>
</evidence>
<dbReference type="FunFam" id="2.30.30.490:FF:000017">
    <property type="entry name" value="Bromo-adjacent homology (BAH) domain-containing protein"/>
    <property type="match status" value="1"/>
</dbReference>
<gene>
    <name evidence="14" type="primary">LOC112283921</name>
    <name evidence="13" type="ORF">PHYPA_009601</name>
</gene>
<reference evidence="13 15" key="1">
    <citation type="journal article" date="2008" name="Science">
        <title>The Physcomitrella genome reveals evolutionary insights into the conquest of land by plants.</title>
        <authorList>
            <person name="Rensing S."/>
            <person name="Lang D."/>
            <person name="Zimmer A."/>
            <person name="Terry A."/>
            <person name="Salamov A."/>
            <person name="Shapiro H."/>
            <person name="Nishiyama T."/>
            <person name="Perroud P.-F."/>
            <person name="Lindquist E."/>
            <person name="Kamisugi Y."/>
            <person name="Tanahashi T."/>
            <person name="Sakakibara K."/>
            <person name="Fujita T."/>
            <person name="Oishi K."/>
            <person name="Shin-I T."/>
            <person name="Kuroki Y."/>
            <person name="Toyoda A."/>
            <person name="Suzuki Y."/>
            <person name="Hashimoto A."/>
            <person name="Yamaguchi K."/>
            <person name="Sugano A."/>
            <person name="Kohara Y."/>
            <person name="Fujiyama A."/>
            <person name="Anterola A."/>
            <person name="Aoki S."/>
            <person name="Ashton N."/>
            <person name="Barbazuk W.B."/>
            <person name="Barker E."/>
            <person name="Bennetzen J."/>
            <person name="Bezanilla M."/>
            <person name="Blankenship R."/>
            <person name="Cho S.H."/>
            <person name="Dutcher S."/>
            <person name="Estelle M."/>
            <person name="Fawcett J.A."/>
            <person name="Gundlach H."/>
            <person name="Hanada K."/>
            <person name="Heyl A."/>
            <person name="Hicks K.A."/>
            <person name="Hugh J."/>
            <person name="Lohr M."/>
            <person name="Mayer K."/>
            <person name="Melkozernov A."/>
            <person name="Murata T."/>
            <person name="Nelson D."/>
            <person name="Pils B."/>
            <person name="Prigge M."/>
            <person name="Reiss B."/>
            <person name="Renner T."/>
            <person name="Rombauts S."/>
            <person name="Rushton P."/>
            <person name="Sanderfoot A."/>
            <person name="Schween G."/>
            <person name="Shiu S.-H."/>
            <person name="Stueber K."/>
            <person name="Theodoulou F.L."/>
            <person name="Tu H."/>
            <person name="Van de Peer Y."/>
            <person name="Verrier P.J."/>
            <person name="Waters E."/>
            <person name="Wood A."/>
            <person name="Yang L."/>
            <person name="Cove D."/>
            <person name="Cuming A."/>
            <person name="Hasebe M."/>
            <person name="Lucas S."/>
            <person name="Mishler D.B."/>
            <person name="Reski R."/>
            <person name="Grigoriev I."/>
            <person name="Quatrano R.S."/>
            <person name="Boore J.L."/>
        </authorList>
    </citation>
    <scope>NUCLEOTIDE SEQUENCE [LARGE SCALE GENOMIC DNA]</scope>
    <source>
        <strain evidence="14 15">cv. Gransden 2004</strain>
    </source>
</reference>
<keyword evidence="4 9" id="KW-0808">Transferase</keyword>
<dbReference type="Gene3D" id="3.90.120.10">
    <property type="entry name" value="DNA Methylase, subunit A, domain 2"/>
    <property type="match status" value="1"/>
</dbReference>
<dbReference type="InterPro" id="IPR001025">
    <property type="entry name" value="BAH_dom"/>
</dbReference>
<evidence type="ECO:0000313" key="13">
    <source>
        <dbReference type="EMBL" id="PNR53225.1"/>
    </source>
</evidence>
<feature type="region of interest" description="Disordered" evidence="10">
    <location>
        <begin position="43"/>
        <end position="95"/>
    </location>
</feature>
<comment type="subcellular location">
    <subcellularLocation>
        <location evidence="1">Nucleus</location>
    </subcellularLocation>
</comment>
<dbReference type="FunFam" id="3.90.120.10:FF:000003">
    <property type="entry name" value="DNA (cytosine-5)-methyltransferase 1"/>
    <property type="match status" value="1"/>
</dbReference>
<keyword evidence="15" id="KW-1185">Reference proteome</keyword>
<keyword evidence="5 9" id="KW-0949">S-adenosyl-L-methionine</keyword>
<evidence type="ECO:0000256" key="3">
    <source>
        <dbReference type="ARBA" id="ARBA00022603"/>
    </source>
</evidence>
<dbReference type="InterPro" id="IPR023779">
    <property type="entry name" value="Chromodomain_CS"/>
</dbReference>
<dbReference type="RefSeq" id="XP_024379092.1">
    <property type="nucleotide sequence ID" value="XM_024523324.2"/>
</dbReference>
<evidence type="ECO:0000259" key="12">
    <source>
        <dbReference type="PROSITE" id="PS51038"/>
    </source>
</evidence>
<evidence type="ECO:0000313" key="14">
    <source>
        <dbReference type="EnsemblPlants" id="Pp3c6_28720V3.1"/>
    </source>
</evidence>
<dbReference type="SUPFAM" id="SSF54160">
    <property type="entry name" value="Chromo domain-like"/>
    <property type="match status" value="1"/>
</dbReference>
<dbReference type="InterPro" id="IPR050390">
    <property type="entry name" value="C5-Methyltransferase"/>
</dbReference>
<dbReference type="SMART" id="SM00298">
    <property type="entry name" value="CHROMO"/>
    <property type="match status" value="1"/>
</dbReference>
<keyword evidence="6" id="KW-0238">DNA-binding</keyword>
<keyword evidence="3 9" id="KW-0489">Methyltransferase</keyword>
<dbReference type="Gene3D" id="3.40.50.150">
    <property type="entry name" value="Vaccinia Virus protein VP39"/>
    <property type="match status" value="2"/>
</dbReference>
<evidence type="ECO:0000259" key="11">
    <source>
        <dbReference type="PROSITE" id="PS50013"/>
    </source>
</evidence>
<dbReference type="OMA" id="FRNTKEP"/>
<dbReference type="Pfam" id="PF00385">
    <property type="entry name" value="Chromo"/>
    <property type="match status" value="1"/>
</dbReference>
<dbReference type="Gramene" id="Pp3c6_28720V3.1">
    <property type="protein sequence ID" value="Pp3c6_28720V3.1"/>
    <property type="gene ID" value="Pp3c6_28720"/>
</dbReference>
<dbReference type="InterPro" id="IPR029063">
    <property type="entry name" value="SAM-dependent_MTases_sf"/>
</dbReference>
<dbReference type="GO" id="GO:0003682">
    <property type="term" value="F:chromatin binding"/>
    <property type="evidence" value="ECO:0007669"/>
    <property type="project" value="InterPro"/>
</dbReference>
<dbReference type="KEGG" id="ppp:112283921"/>
<dbReference type="InterPro" id="IPR023780">
    <property type="entry name" value="Chromo_domain"/>
</dbReference>
<dbReference type="GeneID" id="112283921"/>
<dbReference type="PANTHER" id="PTHR10629">
    <property type="entry name" value="CYTOSINE-SPECIFIC METHYLTRANSFERASE"/>
    <property type="match status" value="1"/>
</dbReference>
<dbReference type="EMBL" id="ABEU02000006">
    <property type="protein sequence ID" value="PNR53225.1"/>
    <property type="molecule type" value="Genomic_DNA"/>
</dbReference>
<dbReference type="InterPro" id="IPR016197">
    <property type="entry name" value="Chromo-like_dom_sf"/>
</dbReference>
<evidence type="ECO:0000256" key="5">
    <source>
        <dbReference type="ARBA" id="ARBA00022691"/>
    </source>
</evidence>
<dbReference type="Gramene" id="Pp3c6_28720V3.2">
    <property type="protein sequence ID" value="Pp3c6_28720V3.2"/>
    <property type="gene ID" value="Pp3c6_28720"/>
</dbReference>
<feature type="domain" description="Chromo" evidence="11">
    <location>
        <begin position="444"/>
        <end position="539"/>
    </location>
</feature>
<evidence type="ECO:0000256" key="9">
    <source>
        <dbReference type="PROSITE-ProRule" id="PRU01016"/>
    </source>
</evidence>
<evidence type="ECO:0000256" key="7">
    <source>
        <dbReference type="ARBA" id="ARBA00023242"/>
    </source>
</evidence>
<protein>
    <recommendedName>
        <fullName evidence="2">DNA (cytosine-5-)-methyltransferase</fullName>
        <ecNumber evidence="2">2.1.1.37</ecNumber>
    </recommendedName>
</protein>
<dbReference type="SUPFAM" id="SSF53335">
    <property type="entry name" value="S-adenosyl-L-methionine-dependent methyltransferases"/>
    <property type="match status" value="1"/>
</dbReference>
<dbReference type="GO" id="GO:0032259">
    <property type="term" value="P:methylation"/>
    <property type="evidence" value="ECO:0007669"/>
    <property type="project" value="UniProtKB-KW"/>
</dbReference>
<name>A0A2K1KHI1_PHYPA</name>
<dbReference type="AlphaFoldDB" id="A0A2K1KHI1"/>
<dbReference type="InterPro" id="IPR000953">
    <property type="entry name" value="Chromo/chromo_shadow_dom"/>
</dbReference>
<dbReference type="PROSITE" id="PS51038">
    <property type="entry name" value="BAH"/>
    <property type="match status" value="1"/>
</dbReference>
<evidence type="ECO:0000256" key="6">
    <source>
        <dbReference type="ARBA" id="ARBA00023125"/>
    </source>
</evidence>
<dbReference type="Gene3D" id="2.30.30.490">
    <property type="match status" value="1"/>
</dbReference>
<evidence type="ECO:0000256" key="8">
    <source>
        <dbReference type="ARBA" id="ARBA00047422"/>
    </source>
</evidence>
<dbReference type="Proteomes" id="UP000006727">
    <property type="component" value="Chromosome 6"/>
</dbReference>
<dbReference type="REBASE" id="88825">
    <property type="entry name" value="M.PpaGCMT3P"/>
</dbReference>
<accession>A0A2K1KHI1</accession>
<evidence type="ECO:0000256" key="4">
    <source>
        <dbReference type="ARBA" id="ARBA00022679"/>
    </source>
</evidence>
<dbReference type="FunCoup" id="A0A2K1KHI1">
    <property type="interactions" value="829"/>
</dbReference>
<evidence type="ECO:0000256" key="2">
    <source>
        <dbReference type="ARBA" id="ARBA00011975"/>
    </source>
</evidence>
<dbReference type="PROSITE" id="PS51679">
    <property type="entry name" value="SAM_MT_C5"/>
    <property type="match status" value="1"/>
</dbReference>
<reference evidence="13 15" key="2">
    <citation type="journal article" date="2018" name="Plant J.">
        <title>The Physcomitrella patens chromosome-scale assembly reveals moss genome structure and evolution.</title>
        <authorList>
            <person name="Lang D."/>
            <person name="Ullrich K.K."/>
            <person name="Murat F."/>
            <person name="Fuchs J."/>
            <person name="Jenkins J."/>
            <person name="Haas F.B."/>
            <person name="Piednoel M."/>
            <person name="Gundlach H."/>
            <person name="Van Bel M."/>
            <person name="Meyberg R."/>
            <person name="Vives C."/>
            <person name="Morata J."/>
            <person name="Symeonidi A."/>
            <person name="Hiss M."/>
            <person name="Muchero W."/>
            <person name="Kamisugi Y."/>
            <person name="Saleh O."/>
            <person name="Blanc G."/>
            <person name="Decker E.L."/>
            <person name="van Gessel N."/>
            <person name="Grimwood J."/>
            <person name="Hayes R.D."/>
            <person name="Graham S.W."/>
            <person name="Gunter L.E."/>
            <person name="McDaniel S.F."/>
            <person name="Hoernstein S.N.W."/>
            <person name="Larsson A."/>
            <person name="Li F.W."/>
            <person name="Perroud P.F."/>
            <person name="Phillips J."/>
            <person name="Ranjan P."/>
            <person name="Rokshar D.S."/>
            <person name="Rothfels C.J."/>
            <person name="Schneider L."/>
            <person name="Shu S."/>
            <person name="Stevenson D.W."/>
            <person name="Thummler F."/>
            <person name="Tillich M."/>
            <person name="Villarreal Aguilar J.C."/>
            <person name="Widiez T."/>
            <person name="Wong G.K."/>
            <person name="Wymore A."/>
            <person name="Zhang Y."/>
            <person name="Zimmer A.D."/>
            <person name="Quatrano R.S."/>
            <person name="Mayer K.F.X."/>
            <person name="Goodstein D."/>
            <person name="Casacuberta J.M."/>
            <person name="Vandepoele K."/>
            <person name="Reski R."/>
            <person name="Cuming A.C."/>
            <person name="Tuskan G.A."/>
            <person name="Maumus F."/>
            <person name="Salse J."/>
            <person name="Schmutz J."/>
            <person name="Rensing S.A."/>
        </authorList>
    </citation>
    <scope>NUCLEOTIDE SEQUENCE [LARGE SCALE GENOMIC DNA]</scope>
    <source>
        <strain evidence="14 15">cv. Gransden 2004</strain>
    </source>
</reference>
<dbReference type="EnsemblPlants" id="Pp3c6_28720V3.2">
    <property type="protein sequence ID" value="Pp3c6_28720V3.2"/>
    <property type="gene ID" value="Pp3c6_28720"/>
</dbReference>
<dbReference type="InterPro" id="IPR043151">
    <property type="entry name" value="BAH_sf"/>
</dbReference>
<dbReference type="GO" id="GO:0003677">
    <property type="term" value="F:DNA binding"/>
    <property type="evidence" value="ECO:0000318"/>
    <property type="project" value="GO_Central"/>
</dbReference>
<dbReference type="PROSITE" id="PS50013">
    <property type="entry name" value="CHROMO_2"/>
    <property type="match status" value="1"/>
</dbReference>
<feature type="compositionally biased region" description="Basic residues" evidence="10">
    <location>
        <begin position="48"/>
        <end position="62"/>
    </location>
</feature>
<feature type="region of interest" description="Disordered" evidence="10">
    <location>
        <begin position="1"/>
        <end position="22"/>
    </location>
</feature>